<dbReference type="Proteomes" id="UP000000692">
    <property type="component" value="Chromosome"/>
</dbReference>
<dbReference type="AlphaFoldDB" id="F9Y563"/>
<dbReference type="Gene3D" id="3.10.350.10">
    <property type="entry name" value="LysM domain"/>
    <property type="match status" value="1"/>
</dbReference>
<dbReference type="SMART" id="SM00257">
    <property type="entry name" value="LysM"/>
    <property type="match status" value="1"/>
</dbReference>
<proteinExistence type="predicted"/>
<dbReference type="InterPro" id="IPR018392">
    <property type="entry name" value="LysM"/>
</dbReference>
<dbReference type="PROSITE" id="PS51782">
    <property type="entry name" value="LYSM"/>
    <property type="match status" value="1"/>
</dbReference>
<organism evidence="3 4">
    <name type="scientific">Ketogulonicigenium vulgare (strain WSH-001)</name>
    <dbReference type="NCBI Taxonomy" id="759362"/>
    <lineage>
        <taxon>Bacteria</taxon>
        <taxon>Pseudomonadati</taxon>
        <taxon>Pseudomonadota</taxon>
        <taxon>Alphaproteobacteria</taxon>
        <taxon>Rhodobacterales</taxon>
        <taxon>Roseobacteraceae</taxon>
        <taxon>Ketogulonicigenium</taxon>
    </lineage>
</organism>
<dbReference type="InterPro" id="IPR036779">
    <property type="entry name" value="LysM_dom_sf"/>
</dbReference>
<dbReference type="PATRIC" id="fig|759362.5.peg.884"/>
<feature type="region of interest" description="Disordered" evidence="1">
    <location>
        <begin position="41"/>
        <end position="92"/>
    </location>
</feature>
<dbReference type="PANTHER" id="PTHR34700">
    <property type="entry name" value="POTASSIUM BINDING PROTEIN KBP"/>
    <property type="match status" value="1"/>
</dbReference>
<dbReference type="RefSeq" id="WP_014537688.1">
    <property type="nucleotide sequence ID" value="NC_017384.1"/>
</dbReference>
<dbReference type="OrthoDB" id="370541at2"/>
<dbReference type="EMBL" id="CP002018">
    <property type="protein sequence ID" value="AEM40695.1"/>
    <property type="molecule type" value="Genomic_DNA"/>
</dbReference>
<evidence type="ECO:0000313" key="3">
    <source>
        <dbReference type="EMBL" id="AEM40695.1"/>
    </source>
</evidence>
<keyword evidence="4" id="KW-1185">Reference proteome</keyword>
<feature type="domain" description="LysM" evidence="2">
    <location>
        <begin position="346"/>
        <end position="395"/>
    </location>
</feature>
<evidence type="ECO:0000313" key="4">
    <source>
        <dbReference type="Proteomes" id="UP000000692"/>
    </source>
</evidence>
<dbReference type="eggNOG" id="COG1652">
    <property type="taxonomic scope" value="Bacteria"/>
</dbReference>
<feature type="region of interest" description="Disordered" evidence="1">
    <location>
        <begin position="176"/>
        <end position="209"/>
    </location>
</feature>
<protein>
    <submittedName>
        <fullName evidence="3">Peptidoglycan-binding LysM</fullName>
    </submittedName>
</protein>
<feature type="compositionally biased region" description="Low complexity" evidence="1">
    <location>
        <begin position="83"/>
        <end position="92"/>
    </location>
</feature>
<gene>
    <name evidence="3" type="ordered locus">KVU_0856</name>
</gene>
<dbReference type="InterPro" id="IPR052196">
    <property type="entry name" value="Bact_Kbp"/>
</dbReference>
<sequence>MSKTVKIILGLLAAAVAFVVLILFGTSARMTPGTQVPAAAAEAPAVAPPETATAEADTAEQQSAAATPDPAADAAPEPEPVADEPAAQPAQDAPRLDVVRLAGDGLAVVAGNAAPGSDVTIVVDGAPSTTVTASADGSFAGVVDIGASDAPRVIGLQTETADGPVASLSEAILAPNPPAAAPEPVEVADGEAAGQVPTEGEPADEPAEQLPVQQAAPTILITDADGARVIAAPAPLSADAPAQLLQTISYNAAGNVLLSGRAAGVGGRVAIYVDNVLLGFAAVADDGSWSLQHDGIDPGRHTLRVDWLDTEGRVRNRVETPFLREDEGALAQAVATEATAATTGIASRTVQPGNTLWAIARERYGSGILYVQVFEANRDRIRDPDLIYPGQIFDLPDLPESPDRPATP</sequence>
<name>F9Y563_KETVW</name>
<dbReference type="KEGG" id="kvl:KVU_0856"/>
<dbReference type="HOGENOM" id="CLU_025322_1_1_5"/>
<accession>F9Y563</accession>
<dbReference type="PANTHER" id="PTHR34700:SF4">
    <property type="entry name" value="PHAGE-LIKE ELEMENT PBSX PROTEIN XKDP"/>
    <property type="match status" value="1"/>
</dbReference>
<reference evidence="3 4" key="1">
    <citation type="journal article" date="2011" name="J. Bacteriol.">
        <title>Complete genome sequence of the industrial strain Ketogulonicigenium vulgare WSH-001.</title>
        <authorList>
            <person name="Liu L."/>
            <person name="Li Y."/>
            <person name="Zhang J."/>
            <person name="Zhou Z."/>
            <person name="Liu J."/>
            <person name="Li X."/>
            <person name="Zhou J."/>
            <person name="Du G."/>
            <person name="Wang L."/>
            <person name="Chen J."/>
        </authorList>
    </citation>
    <scope>NUCLEOTIDE SEQUENCE [LARGE SCALE GENOMIC DNA]</scope>
    <source>
        <strain evidence="3 4">WSH-001</strain>
    </source>
</reference>
<evidence type="ECO:0000259" key="2">
    <source>
        <dbReference type="PROSITE" id="PS51782"/>
    </source>
</evidence>
<dbReference type="CDD" id="cd00118">
    <property type="entry name" value="LysM"/>
    <property type="match status" value="1"/>
</dbReference>
<feature type="compositionally biased region" description="Low complexity" evidence="1">
    <location>
        <begin position="41"/>
        <end position="75"/>
    </location>
</feature>
<dbReference type="Pfam" id="PF01476">
    <property type="entry name" value="LysM"/>
    <property type="match status" value="1"/>
</dbReference>
<evidence type="ECO:0000256" key="1">
    <source>
        <dbReference type="SAM" id="MobiDB-lite"/>
    </source>
</evidence>
<feature type="compositionally biased region" description="Low complexity" evidence="1">
    <location>
        <begin position="182"/>
        <end position="193"/>
    </location>
</feature>